<feature type="active site" description="Charge relay system" evidence="5 6">
    <location>
        <position position="71"/>
    </location>
</feature>
<dbReference type="OrthoDB" id="5405281at2"/>
<feature type="domain" description="Peptidase S8/S53" evidence="7">
    <location>
        <begin position="21"/>
        <end position="346"/>
    </location>
</feature>
<reference evidence="8 9" key="1">
    <citation type="submission" date="2013-05" db="EMBL/GenBank/DDBJ databases">
        <title>Genome assembly of Chondromyces apiculatus DSM 436.</title>
        <authorList>
            <person name="Sharma G."/>
            <person name="Khatri I."/>
            <person name="Kaur C."/>
            <person name="Mayilraj S."/>
            <person name="Subramanian S."/>
        </authorList>
    </citation>
    <scope>NUCLEOTIDE SEQUENCE [LARGE SCALE GENOMIC DNA]</scope>
    <source>
        <strain evidence="8 9">DSM 436</strain>
    </source>
</reference>
<dbReference type="SUPFAM" id="SSF52743">
    <property type="entry name" value="Subtilisin-like"/>
    <property type="match status" value="1"/>
</dbReference>
<accession>A0A017T640</accession>
<dbReference type="RefSeq" id="WP_044244909.1">
    <property type="nucleotide sequence ID" value="NZ_ASRX01000039.1"/>
</dbReference>
<evidence type="ECO:0000256" key="1">
    <source>
        <dbReference type="ARBA" id="ARBA00011073"/>
    </source>
</evidence>
<dbReference type="InterPro" id="IPR036852">
    <property type="entry name" value="Peptidase_S8/S53_dom_sf"/>
</dbReference>
<comment type="caution">
    <text evidence="8">The sequence shown here is derived from an EMBL/GenBank/DDBJ whole genome shotgun (WGS) entry which is preliminary data.</text>
</comment>
<keyword evidence="3 6" id="KW-0378">Hydrolase</keyword>
<evidence type="ECO:0000313" key="9">
    <source>
        <dbReference type="Proteomes" id="UP000019678"/>
    </source>
</evidence>
<comment type="similarity">
    <text evidence="1 6">Belongs to the peptidase S8 family.</text>
</comment>
<dbReference type="eggNOG" id="COG1404">
    <property type="taxonomic scope" value="Bacteria"/>
</dbReference>
<dbReference type="GO" id="GO:0004252">
    <property type="term" value="F:serine-type endopeptidase activity"/>
    <property type="evidence" value="ECO:0007669"/>
    <property type="project" value="UniProtKB-UniRule"/>
</dbReference>
<evidence type="ECO:0000256" key="2">
    <source>
        <dbReference type="ARBA" id="ARBA00022670"/>
    </source>
</evidence>
<dbReference type="PRINTS" id="PR00723">
    <property type="entry name" value="SUBTILISIN"/>
</dbReference>
<sequence length="372" mass="39585">MLRPQFLSIPERLEASRDHRGRGVVMGFVDVGFYPHPDLMQPRRRIKAYADAARDEPVGSEFFTAQPFGWHGTMTACSAAGNGYVSGGRYRGLASEADVVLIKAGIDGGRVRGKHVAHAIRLPLRYPQLGIRILNVSLGVFPNDPDRADVERAVADVVAAGIAVFAAAGNTAGQVPPAPGAAAEAITVGGGRIAGSGDEGEDAPWPSSFGSPREGVHKPDLLAPAIWVPAPMLPGTLVAREAIALFQMLTVLEEATVEHGFSETRRIASPEEQHSVQGLLRAVAGRIERCKYISQDYQHVDGTSFASPITASVAAQMLEACPRLTPAELREGLLTTAEPLKNVDRSVQGAGVLQPKRAVEWAMQRASADVAR</sequence>
<evidence type="ECO:0000259" key="7">
    <source>
        <dbReference type="Pfam" id="PF00082"/>
    </source>
</evidence>
<organism evidence="8 9">
    <name type="scientific">Chondromyces apiculatus DSM 436</name>
    <dbReference type="NCBI Taxonomy" id="1192034"/>
    <lineage>
        <taxon>Bacteria</taxon>
        <taxon>Pseudomonadati</taxon>
        <taxon>Myxococcota</taxon>
        <taxon>Polyangia</taxon>
        <taxon>Polyangiales</taxon>
        <taxon>Polyangiaceae</taxon>
        <taxon>Chondromyces</taxon>
    </lineage>
</organism>
<keyword evidence="9" id="KW-1185">Reference proteome</keyword>
<gene>
    <name evidence="8" type="ORF">CAP_4905</name>
</gene>
<keyword evidence="4 6" id="KW-0720">Serine protease</keyword>
<dbReference type="EMBL" id="ASRX01000039">
    <property type="protein sequence ID" value="EYF04031.1"/>
    <property type="molecule type" value="Genomic_DNA"/>
</dbReference>
<keyword evidence="2 6" id="KW-0645">Protease</keyword>
<dbReference type="Pfam" id="PF00082">
    <property type="entry name" value="Peptidase_S8"/>
    <property type="match status" value="1"/>
</dbReference>
<dbReference type="PROSITE" id="PS51892">
    <property type="entry name" value="SUBTILASE"/>
    <property type="match status" value="1"/>
</dbReference>
<dbReference type="PANTHER" id="PTHR43806:SF11">
    <property type="entry name" value="CEREVISIN-RELATED"/>
    <property type="match status" value="1"/>
</dbReference>
<evidence type="ECO:0000256" key="5">
    <source>
        <dbReference type="PIRSR" id="PIRSR615500-1"/>
    </source>
</evidence>
<dbReference type="InterPro" id="IPR000209">
    <property type="entry name" value="Peptidase_S8/S53_dom"/>
</dbReference>
<name>A0A017T640_9BACT</name>
<dbReference type="PANTHER" id="PTHR43806">
    <property type="entry name" value="PEPTIDASE S8"/>
    <property type="match status" value="1"/>
</dbReference>
<dbReference type="Gene3D" id="3.40.50.200">
    <property type="entry name" value="Peptidase S8/S53 domain"/>
    <property type="match status" value="1"/>
</dbReference>
<dbReference type="Proteomes" id="UP000019678">
    <property type="component" value="Unassembled WGS sequence"/>
</dbReference>
<dbReference type="AlphaFoldDB" id="A0A017T640"/>
<feature type="active site" description="Charge relay system" evidence="5 6">
    <location>
        <position position="304"/>
    </location>
</feature>
<evidence type="ECO:0000256" key="4">
    <source>
        <dbReference type="ARBA" id="ARBA00022825"/>
    </source>
</evidence>
<evidence type="ECO:0000256" key="3">
    <source>
        <dbReference type="ARBA" id="ARBA00022801"/>
    </source>
</evidence>
<dbReference type="InterPro" id="IPR050131">
    <property type="entry name" value="Peptidase_S8_subtilisin-like"/>
</dbReference>
<proteinExistence type="inferred from homology"/>
<feature type="active site" description="Charge relay system" evidence="5 6">
    <location>
        <position position="30"/>
    </location>
</feature>
<protein>
    <recommendedName>
        <fullName evidence="7">Peptidase S8/S53 domain-containing protein</fullName>
    </recommendedName>
</protein>
<dbReference type="InterPro" id="IPR015500">
    <property type="entry name" value="Peptidase_S8_subtilisin-rel"/>
</dbReference>
<evidence type="ECO:0000256" key="6">
    <source>
        <dbReference type="PROSITE-ProRule" id="PRU01240"/>
    </source>
</evidence>
<dbReference type="STRING" id="1192034.CAP_4905"/>
<dbReference type="GO" id="GO:0006508">
    <property type="term" value="P:proteolysis"/>
    <property type="evidence" value="ECO:0007669"/>
    <property type="project" value="UniProtKB-KW"/>
</dbReference>
<evidence type="ECO:0000313" key="8">
    <source>
        <dbReference type="EMBL" id="EYF04031.1"/>
    </source>
</evidence>